<keyword evidence="1" id="KW-0175">Coiled coil</keyword>
<keyword evidence="4" id="KW-1185">Reference proteome</keyword>
<dbReference type="GeneID" id="25560425"/>
<dbReference type="AlphaFoldDB" id="A0A0L0DDP4"/>
<dbReference type="EMBL" id="GL349435">
    <property type="protein sequence ID" value="KNC50467.1"/>
    <property type="molecule type" value="Genomic_DNA"/>
</dbReference>
<feature type="compositionally biased region" description="Low complexity" evidence="2">
    <location>
        <begin position="160"/>
        <end position="174"/>
    </location>
</feature>
<evidence type="ECO:0000313" key="4">
    <source>
        <dbReference type="Proteomes" id="UP000054408"/>
    </source>
</evidence>
<dbReference type="Proteomes" id="UP000054408">
    <property type="component" value="Unassembled WGS sequence"/>
</dbReference>
<evidence type="ECO:0000313" key="3">
    <source>
        <dbReference type="EMBL" id="KNC50467.1"/>
    </source>
</evidence>
<evidence type="ECO:0000256" key="1">
    <source>
        <dbReference type="SAM" id="Coils"/>
    </source>
</evidence>
<feature type="coiled-coil region" evidence="1">
    <location>
        <begin position="10"/>
        <end position="44"/>
    </location>
</feature>
<feature type="compositionally biased region" description="Low complexity" evidence="2">
    <location>
        <begin position="126"/>
        <end position="144"/>
    </location>
</feature>
<feature type="region of interest" description="Disordered" evidence="2">
    <location>
        <begin position="102"/>
        <end position="174"/>
    </location>
</feature>
<name>A0A0L0DDP4_THETB</name>
<dbReference type="RefSeq" id="XP_013762363.1">
    <property type="nucleotide sequence ID" value="XM_013906909.1"/>
</dbReference>
<feature type="coiled-coil region" evidence="1">
    <location>
        <begin position="228"/>
        <end position="307"/>
    </location>
</feature>
<reference evidence="3 4" key="1">
    <citation type="submission" date="2010-05" db="EMBL/GenBank/DDBJ databases">
        <title>The Genome Sequence of Thecamonas trahens ATCC 50062.</title>
        <authorList>
            <consortium name="The Broad Institute Genome Sequencing Platform"/>
            <person name="Russ C."/>
            <person name="Cuomo C."/>
            <person name="Shea T."/>
            <person name="Young S.K."/>
            <person name="Zeng Q."/>
            <person name="Koehrsen M."/>
            <person name="Haas B."/>
            <person name="Borodovsky M."/>
            <person name="Guigo R."/>
            <person name="Alvarado L."/>
            <person name="Berlin A."/>
            <person name="Bochicchio J."/>
            <person name="Borenstein D."/>
            <person name="Chapman S."/>
            <person name="Chen Z."/>
            <person name="Freedman E."/>
            <person name="Gellesch M."/>
            <person name="Goldberg J."/>
            <person name="Griggs A."/>
            <person name="Gujja S."/>
            <person name="Heilman E."/>
            <person name="Heiman D."/>
            <person name="Hepburn T."/>
            <person name="Howarth C."/>
            <person name="Jen D."/>
            <person name="Larson L."/>
            <person name="Mehta T."/>
            <person name="Park D."/>
            <person name="Pearson M."/>
            <person name="Roberts A."/>
            <person name="Saif S."/>
            <person name="Shenoy N."/>
            <person name="Sisk P."/>
            <person name="Stolte C."/>
            <person name="Sykes S."/>
            <person name="Thomson T."/>
            <person name="Walk T."/>
            <person name="White J."/>
            <person name="Yandava C."/>
            <person name="Burger G."/>
            <person name="Gray M.W."/>
            <person name="Holland P.W.H."/>
            <person name="King N."/>
            <person name="Lang F.B.F."/>
            <person name="Roger A.J."/>
            <person name="Ruiz-Trillo I."/>
            <person name="Lander E."/>
            <person name="Nusbaum C."/>
        </authorList>
    </citation>
    <scope>NUCLEOTIDE SEQUENCE [LARGE SCALE GENOMIC DNA]</scope>
    <source>
        <strain evidence="3 4">ATCC 50062</strain>
    </source>
</reference>
<feature type="compositionally biased region" description="Basic and acidic residues" evidence="2">
    <location>
        <begin position="147"/>
        <end position="159"/>
    </location>
</feature>
<sequence>MGHDQLIAAVQRANTVIRSLTKMIHALEAQRDALQTQLVTASSAASSASHRPSCARCDGLEVTVTHLLAQVDALRVELDARDVEQIERSVLARDVERLTALDLAGSPPSPVSPASLPHPAERRRATPGSPLAASLASPTASPTLDSGKGRGEVGTEGRDLGSASGSPGGSSLLASLPRLAIDTRGMEAVTGRGRRQSVIDAPPCMHCTRAASMRDVAEEATRQMAVKLAALRVEVTELADEAAAARARADDANSQIRTLKDALSDARASISHLEPFRFRAAGLGLICRSLEEEVEHFSERALLAETKLKVYELGTSAIM</sequence>
<gene>
    <name evidence="3" type="ORF">AMSG_00630</name>
</gene>
<accession>A0A0L0DDP4</accession>
<evidence type="ECO:0000256" key="2">
    <source>
        <dbReference type="SAM" id="MobiDB-lite"/>
    </source>
</evidence>
<protein>
    <submittedName>
        <fullName evidence="3">Uncharacterized protein</fullName>
    </submittedName>
</protein>
<proteinExistence type="predicted"/>
<organism evidence="3 4">
    <name type="scientific">Thecamonas trahens ATCC 50062</name>
    <dbReference type="NCBI Taxonomy" id="461836"/>
    <lineage>
        <taxon>Eukaryota</taxon>
        <taxon>Apusozoa</taxon>
        <taxon>Apusomonadida</taxon>
        <taxon>Apusomonadidae</taxon>
        <taxon>Thecamonas</taxon>
    </lineage>
</organism>